<dbReference type="Proteomes" id="UP000183053">
    <property type="component" value="Unassembled WGS sequence"/>
</dbReference>
<dbReference type="EMBL" id="FNLF01000002">
    <property type="protein sequence ID" value="SDR24024.1"/>
    <property type="molecule type" value="Genomic_DNA"/>
</dbReference>
<evidence type="ECO:0000313" key="3">
    <source>
        <dbReference type="Proteomes" id="UP000183053"/>
    </source>
</evidence>
<proteinExistence type="predicted"/>
<protein>
    <recommendedName>
        <fullName evidence="4">DUF4229 domain-containing protein</fullName>
    </recommendedName>
</protein>
<evidence type="ECO:0000313" key="2">
    <source>
        <dbReference type="EMBL" id="SDR24024.1"/>
    </source>
</evidence>
<keyword evidence="1" id="KW-1133">Transmembrane helix</keyword>
<dbReference type="RefSeq" id="WP_068530215.1">
    <property type="nucleotide sequence ID" value="NZ_AP025457.1"/>
</dbReference>
<reference evidence="3" key="1">
    <citation type="submission" date="2016-10" db="EMBL/GenBank/DDBJ databases">
        <authorList>
            <person name="Varghese N."/>
            <person name="Submissions S."/>
        </authorList>
    </citation>
    <scope>NUCLEOTIDE SEQUENCE [LARGE SCALE GENOMIC DNA]</scope>
    <source>
        <strain evidence="3">DSM 44142</strain>
    </source>
</reference>
<gene>
    <name evidence="2" type="ORF">SAMN04489765_4123</name>
</gene>
<dbReference type="Pfam" id="PF14012">
    <property type="entry name" value="DUF4229"/>
    <property type="match status" value="1"/>
</dbReference>
<accession>A0A1H1HEZ5</accession>
<dbReference type="AlphaFoldDB" id="A0A1H1HEZ5"/>
<dbReference type="STRING" id="47312.SAMN04489765_4123"/>
<evidence type="ECO:0008006" key="4">
    <source>
        <dbReference type="Google" id="ProtNLM"/>
    </source>
</evidence>
<keyword evidence="3" id="KW-1185">Reference proteome</keyword>
<evidence type="ECO:0000256" key="1">
    <source>
        <dbReference type="SAM" id="Phobius"/>
    </source>
</evidence>
<dbReference type="OrthoDB" id="4775208at2"/>
<keyword evidence="1" id="KW-0472">Membrane</keyword>
<dbReference type="InterPro" id="IPR025323">
    <property type="entry name" value="DUF4229"/>
</dbReference>
<name>A0A1H1HEZ5_9ACTN</name>
<organism evidence="2 3">
    <name type="scientific">Tsukamurella pulmonis</name>
    <dbReference type="NCBI Taxonomy" id="47312"/>
    <lineage>
        <taxon>Bacteria</taxon>
        <taxon>Bacillati</taxon>
        <taxon>Actinomycetota</taxon>
        <taxon>Actinomycetes</taxon>
        <taxon>Mycobacteriales</taxon>
        <taxon>Tsukamurellaceae</taxon>
        <taxon>Tsukamurella</taxon>
    </lineage>
</organism>
<sequence>MTDTSTAKRTLARALVLYTAFRLGLVVVVFALLYGIGMLFLDEVPPIPVFLFALVISLPLSMVLGKKLRTSVNESAAVIDEARKEKRDDFRRRLQGVDE</sequence>
<keyword evidence="1" id="KW-0812">Transmembrane</keyword>
<feature type="transmembrane region" description="Helical" evidence="1">
    <location>
        <begin position="47"/>
        <end position="65"/>
    </location>
</feature>
<feature type="transmembrane region" description="Helical" evidence="1">
    <location>
        <begin position="20"/>
        <end position="41"/>
    </location>
</feature>